<evidence type="ECO:0000313" key="2">
    <source>
        <dbReference type="Proteomes" id="UP000004430"/>
    </source>
</evidence>
<organism evidence="1 2">
    <name type="scientific">Yersinia pestis biovar Orientalis str. IP275</name>
    <dbReference type="NCBI Taxonomy" id="373665"/>
    <lineage>
        <taxon>Bacteria</taxon>
        <taxon>Pseudomonadati</taxon>
        <taxon>Pseudomonadota</taxon>
        <taxon>Gammaproteobacteria</taxon>
        <taxon>Enterobacterales</taxon>
        <taxon>Yersiniaceae</taxon>
        <taxon>Yersinia</taxon>
    </lineage>
</organism>
<reference evidence="1 2" key="2">
    <citation type="submission" date="2010-03" db="EMBL/GenBank/DDBJ databases">
        <authorList>
            <person name="Payne S.H."/>
            <person name="Sutton G.G."/>
        </authorList>
    </citation>
    <scope>NUCLEOTIDE SEQUENCE [LARGE SCALE GENOMIC DNA]</scope>
    <source>
        <strain evidence="1 2">IP275</strain>
    </source>
</reference>
<protein>
    <submittedName>
        <fullName evidence="1">Uncharacterized protein</fullName>
    </submittedName>
</protein>
<name>A0AAV3BEX4_YERPE</name>
<dbReference type="Proteomes" id="UP000004430">
    <property type="component" value="Unassembled WGS sequence"/>
</dbReference>
<dbReference type="AlphaFoldDB" id="A0AAV3BEX4"/>
<evidence type="ECO:0000313" key="1">
    <source>
        <dbReference type="EMBL" id="EDR31328.1"/>
    </source>
</evidence>
<reference evidence="1 2" key="1">
    <citation type="submission" date="2008-01" db="EMBL/GenBank/DDBJ databases">
        <title>Yersinia pestis Strain IP275 project at JCVI/TIGR.</title>
        <authorList>
            <person name="Ravel J."/>
            <person name="Eppinger M."/>
            <person name="Fricke W.F."/>
            <person name="Rosovitz M."/>
            <person name="Lindler L.E."/>
            <person name="Bearden S."/>
            <person name="Shriefer M."/>
        </authorList>
    </citation>
    <scope>NUCLEOTIDE SEQUENCE [LARGE SCALE GENOMIC DNA]</scope>
    <source>
        <strain evidence="1 2">IP275</strain>
    </source>
</reference>
<dbReference type="EMBL" id="AAOS02000023">
    <property type="protein sequence ID" value="EDR31328.1"/>
    <property type="molecule type" value="Genomic_DNA"/>
</dbReference>
<comment type="caution">
    <text evidence="1">The sequence shown here is derived from an EMBL/GenBank/DDBJ whole genome shotgun (WGS) entry which is preliminary data.</text>
</comment>
<proteinExistence type="predicted"/>
<dbReference type="GeneID" id="71203589"/>
<sequence>MGVLLAVAPGVNIDFDVDRGEVPPATRALAFLLTQPKEMAVANMTAVTDPFINIFLYSSRTRWELKNQSQ</sequence>
<accession>A0AAV3BEX4</accession>
<dbReference type="RefSeq" id="WP_002211742.1">
    <property type="nucleotide sequence ID" value="NZ_AAOS02000023.1"/>
</dbReference>
<gene>
    <name evidence="1" type="ORF">YPIP275_1770</name>
</gene>